<comment type="caution">
    <text evidence="2">The sequence shown here is derived from an EMBL/GenBank/DDBJ whole genome shotgun (WGS) entry which is preliminary data.</text>
</comment>
<dbReference type="PANTHER" id="PTHR30543:SF21">
    <property type="entry name" value="NAD(P)H-DEPENDENT FMN REDUCTASE LOT6"/>
    <property type="match status" value="1"/>
</dbReference>
<proteinExistence type="predicted"/>
<organism evidence="2 3">
    <name type="scientific">Kribbella deserti</name>
    <dbReference type="NCBI Taxonomy" id="1926257"/>
    <lineage>
        <taxon>Bacteria</taxon>
        <taxon>Bacillati</taxon>
        <taxon>Actinomycetota</taxon>
        <taxon>Actinomycetes</taxon>
        <taxon>Propionibacteriales</taxon>
        <taxon>Kribbellaceae</taxon>
        <taxon>Kribbella</taxon>
    </lineage>
</organism>
<gene>
    <name evidence="2" type="ORF">ACFFGN_20060</name>
</gene>
<dbReference type="InterPro" id="IPR029039">
    <property type="entry name" value="Flavoprotein-like_sf"/>
</dbReference>
<keyword evidence="3" id="KW-1185">Reference proteome</keyword>
<reference evidence="2 3" key="1">
    <citation type="submission" date="2024-09" db="EMBL/GenBank/DDBJ databases">
        <authorList>
            <person name="Sun Q."/>
            <person name="Mori K."/>
        </authorList>
    </citation>
    <scope>NUCLEOTIDE SEQUENCE [LARGE SCALE GENOMIC DNA]</scope>
    <source>
        <strain evidence="2 3">CGMCC 1.15906</strain>
    </source>
</reference>
<dbReference type="RefSeq" id="WP_380049795.1">
    <property type="nucleotide sequence ID" value="NZ_JBHLTC010000024.1"/>
</dbReference>
<name>A0ABV6QP09_9ACTN</name>
<evidence type="ECO:0000259" key="1">
    <source>
        <dbReference type="Pfam" id="PF03358"/>
    </source>
</evidence>
<dbReference type="InterPro" id="IPR005025">
    <property type="entry name" value="FMN_Rdtase-like_dom"/>
</dbReference>
<dbReference type="PANTHER" id="PTHR30543">
    <property type="entry name" value="CHROMATE REDUCTASE"/>
    <property type="match status" value="1"/>
</dbReference>
<feature type="domain" description="NADPH-dependent FMN reductase-like" evidence="1">
    <location>
        <begin position="8"/>
        <end position="150"/>
    </location>
</feature>
<dbReference type="EC" id="1.-.-.-" evidence="2"/>
<protein>
    <submittedName>
        <fullName evidence="2">NADPH-dependent FMN reductase</fullName>
        <ecNumber evidence="2">1.-.-.-</ecNumber>
    </submittedName>
</protein>
<evidence type="ECO:0000313" key="3">
    <source>
        <dbReference type="Proteomes" id="UP001589890"/>
    </source>
</evidence>
<dbReference type="EMBL" id="JBHLTC010000024">
    <property type="protein sequence ID" value="MFC0626384.1"/>
    <property type="molecule type" value="Genomic_DNA"/>
</dbReference>
<dbReference type="InterPro" id="IPR050712">
    <property type="entry name" value="NAD(P)H-dep_reductase"/>
</dbReference>
<dbReference type="Proteomes" id="UP001589890">
    <property type="component" value="Unassembled WGS sequence"/>
</dbReference>
<evidence type="ECO:0000313" key="2">
    <source>
        <dbReference type="EMBL" id="MFC0626384.1"/>
    </source>
</evidence>
<dbReference type="Pfam" id="PF03358">
    <property type="entry name" value="FMN_red"/>
    <property type="match status" value="1"/>
</dbReference>
<accession>A0ABV6QP09</accession>
<sequence length="201" mass="22274">MDSAEKLRLAVIIGSTRTGRFGPTAADWFTARARRRHDLEVDVIDLAQAGLPAELNDLGDEVPEPVAALAPRLAAADAFVLVTPEYNGSFPAPLKTAIDWYYQEWHAKPVAFVSYGRESGGRQAVAQLRLVFTELHAVTIGNHIGLPSYWDRFAADGTWPRPSPDYEAAVKTTLDQLSWWATALRTARTTHPYSPEIWRSS</sequence>
<dbReference type="GO" id="GO:0016491">
    <property type="term" value="F:oxidoreductase activity"/>
    <property type="evidence" value="ECO:0007669"/>
    <property type="project" value="UniProtKB-KW"/>
</dbReference>
<dbReference type="Gene3D" id="3.40.50.360">
    <property type="match status" value="1"/>
</dbReference>
<dbReference type="SUPFAM" id="SSF52218">
    <property type="entry name" value="Flavoproteins"/>
    <property type="match status" value="1"/>
</dbReference>
<keyword evidence="2" id="KW-0560">Oxidoreductase</keyword>